<dbReference type="GO" id="GO:0006506">
    <property type="term" value="P:GPI anchor biosynthetic process"/>
    <property type="evidence" value="ECO:0007669"/>
    <property type="project" value="UniProtKB-KW"/>
</dbReference>
<dbReference type="Pfam" id="PF05007">
    <property type="entry name" value="Mannosyl_trans"/>
    <property type="match status" value="1"/>
</dbReference>
<gene>
    <name evidence="12" type="ORF">ACJIZ3_023239</name>
</gene>
<evidence type="ECO:0000256" key="10">
    <source>
        <dbReference type="ARBA" id="ARBA00023136"/>
    </source>
</evidence>
<dbReference type="PANTHER" id="PTHR12886:SF0">
    <property type="entry name" value="GPI MANNOSYLTRANSFERASE 1"/>
    <property type="match status" value="1"/>
</dbReference>
<evidence type="ECO:0000256" key="8">
    <source>
        <dbReference type="ARBA" id="ARBA00022824"/>
    </source>
</evidence>
<feature type="transmembrane region" description="Helical" evidence="11">
    <location>
        <begin position="358"/>
        <end position="377"/>
    </location>
</feature>
<keyword evidence="10 11" id="KW-0472">Membrane</keyword>
<evidence type="ECO:0000256" key="4">
    <source>
        <dbReference type="ARBA" id="ARBA00022502"/>
    </source>
</evidence>
<comment type="similarity">
    <text evidence="3 11">Belongs to the PIGM family.</text>
</comment>
<sequence>MVEISFRSLFVFSAVFRVFLVLYGEWQDAHMEVRYTDIDYVVFSDAASLMASGKSPYERSTYRYSPLLAFLLMPNSFLHQSWGKFIFSASDLLVGLLIHRILKLRGVPEKLCTYSTMVWLFNPFTFTIGTRGNCEPIVCAMILWILICLINDHLLQAAFWYGLVVHLRIYPIIYALPIILFLDPQYFKPGEKPVLVDWNSGTSKLSQQTHSRSISDLLTSMITWRRIIFGLISGSTFFILTGLCFYLYGWDFLHESLLYHLTRTDPRHNFSVYFYHIYLHYEHELSVLQKLIAFLPQFTVQLVLIFRFARDLPFCFFLQTLAFVAFNKVITAQYFVWFFCLLPLLLPWSNMKLKWKGISCVFLWIGAQTHWLMWGYMLEFRGKNVFVQLWLASLLFLAANTFVLINIVRNHVYSPVFKQLNQIDSDKAMKDE</sequence>
<comment type="function">
    <text evidence="11">Catalytic subunit of the glycosylphosphatidylinositol-mannosyltransferase I complex which catalyzes the transfer of the first mannose, via an alpha-1,4 bond from a dolichol-phosphate-mannose (Dol-P-Man) to the glucosaminyl acyl phosphatidylinositol (GlcN-(acyl)PI) intermediate to generate alpha-D-Man-(1-&gt;4)-alpha-D-GlcN-(1-&gt;6)-(1-radyl,2-acyl-sn-glycero-3-phospho)-2-acyl-inositol and participates in the sixth step of the glycosylphosphatidylinositol-anchor biosynthesis.</text>
</comment>
<evidence type="ECO:0000256" key="5">
    <source>
        <dbReference type="ARBA" id="ARBA00022676"/>
    </source>
</evidence>
<evidence type="ECO:0000256" key="1">
    <source>
        <dbReference type="ARBA" id="ARBA00004477"/>
    </source>
</evidence>
<evidence type="ECO:0000256" key="3">
    <source>
        <dbReference type="ARBA" id="ARBA00011071"/>
    </source>
</evidence>
<comment type="pathway">
    <text evidence="2 11">Glycolipid biosynthesis; glycosylphosphatidylinositol-anchor biosynthesis.</text>
</comment>
<evidence type="ECO:0000256" key="9">
    <source>
        <dbReference type="ARBA" id="ARBA00022989"/>
    </source>
</evidence>
<feature type="transmembrane region" description="Helical" evidence="11">
    <location>
        <begin position="227"/>
        <end position="248"/>
    </location>
</feature>
<keyword evidence="8 11" id="KW-0256">Endoplasmic reticulum</keyword>
<keyword evidence="5 11" id="KW-0328">Glycosyltransferase</keyword>
<feature type="transmembrane region" description="Helical" evidence="11">
    <location>
        <begin position="6"/>
        <end position="26"/>
    </location>
</feature>
<dbReference type="GO" id="GO:0005789">
    <property type="term" value="C:endoplasmic reticulum membrane"/>
    <property type="evidence" value="ECO:0007669"/>
    <property type="project" value="UniProtKB-SubCell"/>
</dbReference>
<evidence type="ECO:0000256" key="11">
    <source>
        <dbReference type="RuleBase" id="RU365064"/>
    </source>
</evidence>
<keyword evidence="4 11" id="KW-0337">GPI-anchor biosynthesis</keyword>
<evidence type="ECO:0000256" key="6">
    <source>
        <dbReference type="ARBA" id="ARBA00022679"/>
    </source>
</evidence>
<evidence type="ECO:0000313" key="13">
    <source>
        <dbReference type="Proteomes" id="UP001634393"/>
    </source>
</evidence>
<proteinExistence type="inferred from homology"/>
<keyword evidence="9 11" id="KW-1133">Transmembrane helix</keyword>
<dbReference type="AlphaFoldDB" id="A0ABD3TQY9"/>
<dbReference type="EMBL" id="JBJXBP010000003">
    <property type="protein sequence ID" value="KAL3838648.1"/>
    <property type="molecule type" value="Genomic_DNA"/>
</dbReference>
<comment type="caution">
    <text evidence="12">The sequence shown here is derived from an EMBL/GenBank/DDBJ whole genome shotgun (WGS) entry which is preliminary data.</text>
</comment>
<keyword evidence="13" id="KW-1185">Reference proteome</keyword>
<evidence type="ECO:0000256" key="7">
    <source>
        <dbReference type="ARBA" id="ARBA00022692"/>
    </source>
</evidence>
<dbReference type="PANTHER" id="PTHR12886">
    <property type="entry name" value="PIG-M MANNOSYLTRANSFERASE"/>
    <property type="match status" value="1"/>
</dbReference>
<dbReference type="GO" id="GO:0016757">
    <property type="term" value="F:glycosyltransferase activity"/>
    <property type="evidence" value="ECO:0007669"/>
    <property type="project" value="UniProtKB-KW"/>
</dbReference>
<feature type="transmembrane region" description="Helical" evidence="11">
    <location>
        <begin position="158"/>
        <end position="182"/>
    </location>
</feature>
<evidence type="ECO:0000313" key="12">
    <source>
        <dbReference type="EMBL" id="KAL3838648.1"/>
    </source>
</evidence>
<feature type="transmembrane region" description="Helical" evidence="11">
    <location>
        <begin position="321"/>
        <end position="346"/>
    </location>
</feature>
<feature type="transmembrane region" description="Helical" evidence="11">
    <location>
        <begin position="135"/>
        <end position="151"/>
    </location>
</feature>
<dbReference type="InterPro" id="IPR007704">
    <property type="entry name" value="PIG-M"/>
</dbReference>
<evidence type="ECO:0000256" key="2">
    <source>
        <dbReference type="ARBA" id="ARBA00004687"/>
    </source>
</evidence>
<protein>
    <recommendedName>
        <fullName evidence="11">GPI mannosyltransferase 1</fullName>
        <ecNumber evidence="11">2.4.1.-</ecNumber>
    </recommendedName>
    <alternativeName>
        <fullName evidence="11">GPI mannosyltransferase I</fullName>
    </alternativeName>
</protein>
<dbReference type="Proteomes" id="UP001634393">
    <property type="component" value="Unassembled WGS sequence"/>
</dbReference>
<keyword evidence="7 11" id="KW-0812">Transmembrane</keyword>
<feature type="transmembrane region" description="Helical" evidence="11">
    <location>
        <begin position="389"/>
        <end position="408"/>
    </location>
</feature>
<comment type="subcellular location">
    <subcellularLocation>
        <location evidence="1 11">Endoplasmic reticulum membrane</location>
        <topology evidence="1 11">Multi-pass membrane protein</topology>
    </subcellularLocation>
</comment>
<organism evidence="12 13">
    <name type="scientific">Penstemon smallii</name>
    <dbReference type="NCBI Taxonomy" id="265156"/>
    <lineage>
        <taxon>Eukaryota</taxon>
        <taxon>Viridiplantae</taxon>
        <taxon>Streptophyta</taxon>
        <taxon>Embryophyta</taxon>
        <taxon>Tracheophyta</taxon>
        <taxon>Spermatophyta</taxon>
        <taxon>Magnoliopsida</taxon>
        <taxon>eudicotyledons</taxon>
        <taxon>Gunneridae</taxon>
        <taxon>Pentapetalae</taxon>
        <taxon>asterids</taxon>
        <taxon>lamiids</taxon>
        <taxon>Lamiales</taxon>
        <taxon>Plantaginaceae</taxon>
        <taxon>Cheloneae</taxon>
        <taxon>Penstemon</taxon>
    </lineage>
</organism>
<name>A0ABD3TQY9_9LAMI</name>
<reference evidence="12 13" key="1">
    <citation type="submission" date="2024-12" db="EMBL/GenBank/DDBJ databases">
        <title>The unique morphological basis and parallel evolutionary history of personate flowers in Penstemon.</title>
        <authorList>
            <person name="Depatie T.H."/>
            <person name="Wessinger C.A."/>
        </authorList>
    </citation>
    <scope>NUCLEOTIDE SEQUENCE [LARGE SCALE GENOMIC DNA]</scope>
    <source>
        <strain evidence="12">WTNN_2</strain>
        <tissue evidence="12">Leaf</tissue>
    </source>
</reference>
<dbReference type="EC" id="2.4.1.-" evidence="11"/>
<accession>A0ABD3TQY9</accession>
<keyword evidence="6 11" id="KW-0808">Transferase</keyword>